<evidence type="ECO:0000313" key="2">
    <source>
        <dbReference type="EMBL" id="SBS93882.1"/>
    </source>
</evidence>
<evidence type="ECO:0000256" key="1">
    <source>
        <dbReference type="SAM" id="MobiDB-lite"/>
    </source>
</evidence>
<dbReference type="Pfam" id="PF05795">
    <property type="entry name" value="Plasmodium_Vir"/>
    <property type="match status" value="2"/>
</dbReference>
<evidence type="ECO:0000313" key="3">
    <source>
        <dbReference type="Proteomes" id="UP000078560"/>
    </source>
</evidence>
<accession>A0A1A8WLT6</accession>
<reference evidence="3" key="1">
    <citation type="submission" date="2016-05" db="EMBL/GenBank/DDBJ databases">
        <authorList>
            <person name="Naeem Raeece"/>
        </authorList>
    </citation>
    <scope>NUCLEOTIDE SEQUENCE [LARGE SCALE GENOMIC DNA]</scope>
</reference>
<dbReference type="EMBL" id="FLQU01001644">
    <property type="protein sequence ID" value="SBS93882.1"/>
    <property type="molecule type" value="Genomic_DNA"/>
</dbReference>
<protein>
    <submittedName>
        <fullName evidence="2">PIR Superfamily Protein</fullName>
    </submittedName>
</protein>
<organism evidence="2 3">
    <name type="scientific">Plasmodium ovale curtisi</name>
    <dbReference type="NCBI Taxonomy" id="864141"/>
    <lineage>
        <taxon>Eukaryota</taxon>
        <taxon>Sar</taxon>
        <taxon>Alveolata</taxon>
        <taxon>Apicomplexa</taxon>
        <taxon>Aconoidasida</taxon>
        <taxon>Haemosporida</taxon>
        <taxon>Plasmodiidae</taxon>
        <taxon>Plasmodium</taxon>
        <taxon>Plasmodium (Plasmodium)</taxon>
    </lineage>
</organism>
<feature type="region of interest" description="Disordered" evidence="1">
    <location>
        <begin position="240"/>
        <end position="265"/>
    </location>
</feature>
<name>A0A1A8WLT6_PLAOA</name>
<gene>
    <name evidence="2" type="ORF">POVCU2_0084240</name>
</gene>
<proteinExistence type="predicted"/>
<dbReference type="Proteomes" id="UP000078560">
    <property type="component" value="Unassembled WGS sequence"/>
</dbReference>
<dbReference type="InterPro" id="IPR008780">
    <property type="entry name" value="Plasmodium_Vir"/>
</dbReference>
<sequence>MADGIPEESGGFANTYLSVLPSVKFYHGVKKDNNDLSNYSQQCEKIYVTKNNDEVRTICEKFIRHLEKSTVWDFPNPGYDVCLLLNYWVYDKLNHVFNDKGPSDIAFGNFQYIWNYPSEYLKRNISFDKKCKYKIDVHKHEDWNKRKQFYDYCVDYDTLKGLIIIYPEKCNDFYEYIEKKEELYKYIQNICSTEPKECPIFFQECREYDPNLLLSKLPCREEMVQKKAAAQTPVLQLDSKQEPGFGAGTNEPDVSGLPSSVTASTQENSDIGTKFGHSFLGVAPVLLTATALYRYTPIGSWIRNFGGNTTNNISGINEGEIEGFLPNTQDSGDMLFGDSSNYISYQPL</sequence>
<dbReference type="AlphaFoldDB" id="A0A1A8WLT6"/>